<feature type="transmembrane region" description="Helical" evidence="3">
    <location>
        <begin position="308"/>
        <end position="328"/>
    </location>
</feature>
<feature type="transmembrane region" description="Helical" evidence="3">
    <location>
        <begin position="20"/>
        <end position="38"/>
    </location>
</feature>
<keyword evidence="5" id="KW-0808">Transferase</keyword>
<keyword evidence="5" id="KW-0012">Acyltransferase</keyword>
<dbReference type="InterPro" id="IPR002656">
    <property type="entry name" value="Acyl_transf_3_dom"/>
</dbReference>
<dbReference type="RefSeq" id="WP_257453048.1">
    <property type="nucleotide sequence ID" value="NZ_JANIPJ010000041.1"/>
</dbReference>
<feature type="transmembrane region" description="Helical" evidence="3">
    <location>
        <begin position="334"/>
        <end position="356"/>
    </location>
</feature>
<keyword evidence="6" id="KW-1185">Reference proteome</keyword>
<evidence type="ECO:0000256" key="1">
    <source>
        <dbReference type="ARBA" id="ARBA00004370"/>
    </source>
</evidence>
<keyword evidence="3" id="KW-0812">Transmembrane</keyword>
<accession>A0A9X2SBU5</accession>
<dbReference type="PANTHER" id="PTHR36927">
    <property type="entry name" value="BLR4337 PROTEIN"/>
    <property type="match status" value="1"/>
</dbReference>
<keyword evidence="3" id="KW-0472">Membrane</keyword>
<feature type="transmembrane region" description="Helical" evidence="3">
    <location>
        <begin position="217"/>
        <end position="235"/>
    </location>
</feature>
<gene>
    <name evidence="5" type="ORF">NQZ67_29535</name>
</gene>
<organism evidence="5 6">
    <name type="scientific">Paenibacillus soyae</name>
    <dbReference type="NCBI Taxonomy" id="2969249"/>
    <lineage>
        <taxon>Bacteria</taxon>
        <taxon>Bacillati</taxon>
        <taxon>Bacillota</taxon>
        <taxon>Bacilli</taxon>
        <taxon>Bacillales</taxon>
        <taxon>Paenibacillaceae</taxon>
        <taxon>Paenibacillus</taxon>
    </lineage>
</organism>
<comment type="caution">
    <text evidence="5">The sequence shown here is derived from an EMBL/GenBank/DDBJ whole genome shotgun (WGS) entry which is preliminary data.</text>
</comment>
<comment type="subcellular location">
    <subcellularLocation>
        <location evidence="1">Membrane</location>
    </subcellularLocation>
</comment>
<proteinExistence type="inferred from homology"/>
<evidence type="ECO:0000259" key="4">
    <source>
        <dbReference type="Pfam" id="PF01757"/>
    </source>
</evidence>
<dbReference type="PANTHER" id="PTHR36927:SF3">
    <property type="entry name" value="GLUCANS BIOSYNTHESIS PROTEIN C"/>
    <property type="match status" value="1"/>
</dbReference>
<evidence type="ECO:0000256" key="3">
    <source>
        <dbReference type="SAM" id="Phobius"/>
    </source>
</evidence>
<protein>
    <submittedName>
        <fullName evidence="5">Acyltransferase family protein</fullName>
    </submittedName>
</protein>
<feature type="domain" description="Acyltransferase 3" evidence="4">
    <location>
        <begin position="16"/>
        <end position="353"/>
    </location>
</feature>
<comment type="similarity">
    <text evidence="2">Belongs to the acyltransferase 3 family.</text>
</comment>
<dbReference type="Proteomes" id="UP001141950">
    <property type="component" value="Unassembled WGS sequence"/>
</dbReference>
<sequence>MSTPSLPLRREQVRRYDIDWLRNAAILLLFPFHASRLFDHWDPFYAKNEELSWALSYFIAFASIWFMPLLFWLAGSSSWYALGGRTGAAYAKERVMRLLIPLLTGVLLIVPPQGYYALLTLGESPGSYFRYLGSFFTDFSDLSGYTGGFTPAHLWFILYLFVFSLLLLPLFRRWRSDKAAPGLEKLSVIMSRPIPYVLLALPLSATKLLPDPGGQNPFYFMALFAIGFLAVSNPRYQAMFDRYWKPFSLLGVLLSGFWVAALANSWLNGAAMELLRNAALLLVLGALLGFGHVRLNRKKGLLAYMNEAAFPVYVIHQTVIIIIGYYAVGWGLPLYGAFALILVLSFALCIAIYEFVLRRTAVTRLLFGIKARSLRK</sequence>
<feature type="transmembrane region" description="Helical" evidence="3">
    <location>
        <begin position="53"/>
        <end position="74"/>
    </location>
</feature>
<feature type="transmembrane region" description="Helical" evidence="3">
    <location>
        <begin position="247"/>
        <end position="266"/>
    </location>
</feature>
<reference evidence="5" key="1">
    <citation type="submission" date="2022-08" db="EMBL/GenBank/DDBJ databases">
        <title>The genomic sequence of strain Paenibacillus sp. SCIV0701.</title>
        <authorList>
            <person name="Zhao H."/>
        </authorList>
    </citation>
    <scope>NUCLEOTIDE SEQUENCE</scope>
    <source>
        <strain evidence="5">SCIV0701</strain>
    </source>
</reference>
<feature type="transmembrane region" description="Helical" evidence="3">
    <location>
        <begin position="152"/>
        <end position="171"/>
    </location>
</feature>
<keyword evidence="3" id="KW-1133">Transmembrane helix</keyword>
<dbReference type="EMBL" id="JANIPJ010000041">
    <property type="protein sequence ID" value="MCR2808024.1"/>
    <property type="molecule type" value="Genomic_DNA"/>
</dbReference>
<dbReference type="InterPro" id="IPR050623">
    <property type="entry name" value="Glucan_succinyl_AcylTrfase"/>
</dbReference>
<evidence type="ECO:0000256" key="2">
    <source>
        <dbReference type="ARBA" id="ARBA00007400"/>
    </source>
</evidence>
<evidence type="ECO:0000313" key="6">
    <source>
        <dbReference type="Proteomes" id="UP001141950"/>
    </source>
</evidence>
<dbReference type="AlphaFoldDB" id="A0A9X2SBU5"/>
<dbReference type="Pfam" id="PF01757">
    <property type="entry name" value="Acyl_transf_3"/>
    <property type="match status" value="1"/>
</dbReference>
<dbReference type="GO" id="GO:0016747">
    <property type="term" value="F:acyltransferase activity, transferring groups other than amino-acyl groups"/>
    <property type="evidence" value="ECO:0007669"/>
    <property type="project" value="InterPro"/>
</dbReference>
<name>A0A9X2SBU5_9BACL</name>
<feature type="transmembrane region" description="Helical" evidence="3">
    <location>
        <begin position="183"/>
        <end position="205"/>
    </location>
</feature>
<feature type="transmembrane region" description="Helical" evidence="3">
    <location>
        <begin position="95"/>
        <end position="118"/>
    </location>
</feature>
<evidence type="ECO:0000313" key="5">
    <source>
        <dbReference type="EMBL" id="MCR2808024.1"/>
    </source>
</evidence>
<feature type="transmembrane region" description="Helical" evidence="3">
    <location>
        <begin position="278"/>
        <end position="296"/>
    </location>
</feature>